<gene>
    <name evidence="4" type="ordered locus">TM_1101</name>
</gene>
<dbReference type="Proteomes" id="UP000008183">
    <property type="component" value="Chromosome"/>
</dbReference>
<dbReference type="PaxDb" id="243274-THEMA_08840"/>
<dbReference type="NCBIfam" id="TIGR00040">
    <property type="entry name" value="yfcE"/>
    <property type="match status" value="1"/>
</dbReference>
<dbReference type="EC" id="3.1.4.-" evidence="2"/>
<name>Q9X0I5_THEMA</name>
<sequence length="189" mass="20881">MTLRILVISDTHGSLSCTEKALKSAGNFDEIWHLGDVLYHGPRNPLPEGYSPKELASLLKKHRVKYIRGNCDADVDIRVLEIPEMPRIGMEFLGDVKILLVHGDQFEYEGGDPVSLAQAHGCSVVLFGHTHVPLAERCEGVLLLNPGSVSLPKSEAGPTFGIIDMDEKKFYLCSLEGDVLKEVMLVERE</sequence>
<organism evidence="4 5">
    <name type="scientific">Thermotoga maritima (strain ATCC 43589 / DSM 3109 / JCM 10099 / NBRC 100826 / MSB8)</name>
    <dbReference type="NCBI Taxonomy" id="243274"/>
    <lineage>
        <taxon>Bacteria</taxon>
        <taxon>Thermotogati</taxon>
        <taxon>Thermotogota</taxon>
        <taxon>Thermotogae</taxon>
        <taxon>Thermotogales</taxon>
        <taxon>Thermotogaceae</taxon>
        <taxon>Thermotoga</taxon>
    </lineage>
</organism>
<protein>
    <recommendedName>
        <fullName evidence="2">Phosphoesterase</fullName>
        <ecNumber evidence="2">3.1.4.-</ecNumber>
    </recommendedName>
</protein>
<dbReference type="InterPro" id="IPR029052">
    <property type="entry name" value="Metallo-depent_PP-like"/>
</dbReference>
<feature type="domain" description="Calcineurin-like phosphoesterase" evidence="3">
    <location>
        <begin position="3"/>
        <end position="167"/>
    </location>
</feature>
<dbReference type="OrthoDB" id="9800565at2"/>
<accession>Q9X0I5</accession>
<keyword evidence="5" id="KW-1185">Reference proteome</keyword>
<dbReference type="GO" id="GO:0046872">
    <property type="term" value="F:metal ion binding"/>
    <property type="evidence" value="ECO:0007669"/>
    <property type="project" value="UniProtKB-KW"/>
</dbReference>
<dbReference type="GO" id="GO:0016787">
    <property type="term" value="F:hydrolase activity"/>
    <property type="evidence" value="ECO:0007669"/>
    <property type="project" value="UniProtKB-UniRule"/>
</dbReference>
<dbReference type="EMBL" id="AE000512">
    <property type="protein sequence ID" value="AAD36177.1"/>
    <property type="molecule type" value="Genomic_DNA"/>
</dbReference>
<evidence type="ECO:0000259" key="3">
    <source>
        <dbReference type="Pfam" id="PF12850"/>
    </source>
</evidence>
<dbReference type="NCBIfam" id="NF006988">
    <property type="entry name" value="PRK09453.1"/>
    <property type="match status" value="1"/>
</dbReference>
<keyword evidence="2" id="KW-0479">Metal-binding</keyword>
<dbReference type="CDD" id="cd00841">
    <property type="entry name" value="MPP_YfcE"/>
    <property type="match status" value="1"/>
</dbReference>
<dbReference type="InterPro" id="IPR041802">
    <property type="entry name" value="MPP_YfcE"/>
</dbReference>
<dbReference type="InterPro" id="IPR024654">
    <property type="entry name" value="Calcineurin-like_PHP_lpxH"/>
</dbReference>
<comment type="similarity">
    <text evidence="1 2">Belongs to the metallophosphoesterase superfamily. YfcE family.</text>
</comment>
<dbReference type="EnsemblBacteria" id="AAD36177">
    <property type="protein sequence ID" value="AAD36177"/>
    <property type="gene ID" value="TM_1101"/>
</dbReference>
<dbReference type="InParanoid" id="Q9X0I5"/>
<dbReference type="PATRIC" id="fig|243274.5.peg.1116"/>
<evidence type="ECO:0000256" key="1">
    <source>
        <dbReference type="ARBA" id="ARBA00008950"/>
    </source>
</evidence>
<reference evidence="4 5" key="1">
    <citation type="journal article" date="1999" name="Nature">
        <title>Evidence for lateral gene transfer between Archaea and Bacteria from genome sequence of Thermotoga maritima.</title>
        <authorList>
            <person name="Nelson K.E."/>
            <person name="Clayton R.A."/>
            <person name="Gill S.R."/>
            <person name="Gwinn M.L."/>
            <person name="Dodson R.J."/>
            <person name="Haft D.H."/>
            <person name="Hickey E.K."/>
            <person name="Peterson J.D."/>
            <person name="Nelson W.C."/>
            <person name="Ketchum K.A."/>
            <person name="McDonald L."/>
            <person name="Utterback T.R."/>
            <person name="Malek J.A."/>
            <person name="Linher K.D."/>
            <person name="Garrett M.M."/>
            <person name="Stewart A.M."/>
            <person name="Cotton M.D."/>
            <person name="Pratt M.S."/>
            <person name="Phillips C.A."/>
            <person name="Richardson D."/>
            <person name="Heidelberg J."/>
            <person name="Sutton G.G."/>
            <person name="Fleischmann R.D."/>
            <person name="White O."/>
            <person name="Salzberg S.L."/>
            <person name="Smith H.O."/>
            <person name="Venter J.C."/>
            <person name="Fraser C.M."/>
        </authorList>
    </citation>
    <scope>NUCLEOTIDE SEQUENCE [LARGE SCALE GENOMIC DNA]</scope>
    <source>
        <strain evidence="5">ATCC 43589 / DSM 3109 / JCM 10099 / NBRC 100826 / MSB8</strain>
    </source>
</reference>
<dbReference type="PANTHER" id="PTHR11124">
    <property type="entry name" value="VACUOLAR SORTING PROTEIN VPS29"/>
    <property type="match status" value="1"/>
</dbReference>
<dbReference type="FunCoup" id="Q9X0I5">
    <property type="interactions" value="1"/>
</dbReference>
<dbReference type="PIR" id="G72294">
    <property type="entry name" value="G72294"/>
</dbReference>
<comment type="cofactor">
    <cofactor evidence="2">
        <name>a divalent metal cation</name>
        <dbReference type="ChEBI" id="CHEBI:60240"/>
    </cofactor>
</comment>
<dbReference type="Gene3D" id="3.60.21.10">
    <property type="match status" value="1"/>
</dbReference>
<dbReference type="SUPFAM" id="SSF56300">
    <property type="entry name" value="Metallo-dependent phosphatases"/>
    <property type="match status" value="1"/>
</dbReference>
<dbReference type="Pfam" id="PF12850">
    <property type="entry name" value="Metallophos_2"/>
    <property type="match status" value="1"/>
</dbReference>
<evidence type="ECO:0000313" key="4">
    <source>
        <dbReference type="EMBL" id="AAD36177.1"/>
    </source>
</evidence>
<dbReference type="InterPro" id="IPR000979">
    <property type="entry name" value="Phosphodiesterase_MJ0936/Vps29"/>
</dbReference>
<dbReference type="AlphaFoldDB" id="Q9X0I5"/>
<dbReference type="SMR" id="Q9X0I5"/>
<dbReference type="KEGG" id="tma:TM1101"/>
<evidence type="ECO:0000256" key="2">
    <source>
        <dbReference type="RuleBase" id="RU362039"/>
    </source>
</evidence>
<evidence type="ECO:0000313" key="5">
    <source>
        <dbReference type="Proteomes" id="UP000008183"/>
    </source>
</evidence>
<proteinExistence type="inferred from homology"/>